<comment type="catalytic activity">
    <reaction evidence="11">
        <text>ribonucleotidyl-uridine-RNA = a 5'-end dephospho-uridine-RNA + a 3'-end 2',3'-cyclophospho-ribonucleotide-RNA</text>
        <dbReference type="Rhea" id="RHEA:67792"/>
        <dbReference type="Rhea" id="RHEA-COMP:10464"/>
        <dbReference type="Rhea" id="RHEA-COMP:17354"/>
        <dbReference type="Rhea" id="RHEA-COMP:17356"/>
        <dbReference type="ChEBI" id="CHEBI:83064"/>
        <dbReference type="ChEBI" id="CHEBI:173117"/>
        <dbReference type="ChEBI" id="CHEBI:173224"/>
    </reaction>
</comment>
<accession>A0AAV4ABX3</accession>
<dbReference type="EC" id="4.6.1.-" evidence="11"/>
<dbReference type="Pfam" id="PF09412">
    <property type="entry name" value="XendoU"/>
    <property type="match status" value="1"/>
</dbReference>
<dbReference type="CDD" id="cd21159">
    <property type="entry name" value="XendoU"/>
    <property type="match status" value="1"/>
</dbReference>
<evidence type="ECO:0000256" key="5">
    <source>
        <dbReference type="ARBA" id="ARBA00022723"/>
    </source>
</evidence>
<dbReference type="GO" id="GO:0016787">
    <property type="term" value="F:hydrolase activity"/>
    <property type="evidence" value="ECO:0007669"/>
    <property type="project" value="UniProtKB-KW"/>
</dbReference>
<dbReference type="PROSITE" id="PS51959">
    <property type="entry name" value="ENDOU"/>
    <property type="match status" value="1"/>
</dbReference>
<reference evidence="13 14" key="1">
    <citation type="journal article" date="2021" name="Elife">
        <title>Chloroplast acquisition without the gene transfer in kleptoplastic sea slugs, Plakobranchus ocellatus.</title>
        <authorList>
            <person name="Maeda T."/>
            <person name="Takahashi S."/>
            <person name="Yoshida T."/>
            <person name="Shimamura S."/>
            <person name="Takaki Y."/>
            <person name="Nagai Y."/>
            <person name="Toyoda A."/>
            <person name="Suzuki Y."/>
            <person name="Arimoto A."/>
            <person name="Ishii H."/>
            <person name="Satoh N."/>
            <person name="Nishiyama T."/>
            <person name="Hasebe M."/>
            <person name="Maruyama T."/>
            <person name="Minagawa J."/>
            <person name="Obokata J."/>
            <person name="Shigenobu S."/>
        </authorList>
    </citation>
    <scope>NUCLEOTIDE SEQUENCE [LARGE SCALE GENOMIC DNA]</scope>
</reference>
<dbReference type="PANTHER" id="PTHR12439">
    <property type="entry name" value="PLACENTAL PROTEIN 11-RELATED"/>
    <property type="match status" value="1"/>
</dbReference>
<evidence type="ECO:0000259" key="12">
    <source>
        <dbReference type="PROSITE" id="PS51959"/>
    </source>
</evidence>
<keyword evidence="7 11" id="KW-0378">Hydrolase</keyword>
<evidence type="ECO:0000256" key="2">
    <source>
        <dbReference type="ARBA" id="ARBA00010168"/>
    </source>
</evidence>
<evidence type="ECO:0000256" key="6">
    <source>
        <dbReference type="ARBA" id="ARBA00022759"/>
    </source>
</evidence>
<evidence type="ECO:0000256" key="7">
    <source>
        <dbReference type="ARBA" id="ARBA00022801"/>
    </source>
</evidence>
<keyword evidence="8 11" id="KW-0694">RNA-binding</keyword>
<name>A0AAV4ABX3_9GAST</name>
<organism evidence="13 14">
    <name type="scientific">Plakobranchus ocellatus</name>
    <dbReference type="NCBI Taxonomy" id="259542"/>
    <lineage>
        <taxon>Eukaryota</taxon>
        <taxon>Metazoa</taxon>
        <taxon>Spiralia</taxon>
        <taxon>Lophotrochozoa</taxon>
        <taxon>Mollusca</taxon>
        <taxon>Gastropoda</taxon>
        <taxon>Heterobranchia</taxon>
        <taxon>Euthyneura</taxon>
        <taxon>Panpulmonata</taxon>
        <taxon>Sacoglossa</taxon>
        <taxon>Placobranchoidea</taxon>
        <taxon>Plakobranchidae</taxon>
        <taxon>Plakobranchus</taxon>
    </lineage>
</organism>
<comment type="cofactor">
    <cofactor evidence="1 11">
        <name>Mn(2+)</name>
        <dbReference type="ChEBI" id="CHEBI:29035"/>
    </cofactor>
</comment>
<dbReference type="InterPro" id="IPR037227">
    <property type="entry name" value="EndoU-like"/>
</dbReference>
<evidence type="ECO:0000256" key="3">
    <source>
        <dbReference type="ARBA" id="ARBA00011245"/>
    </source>
</evidence>
<keyword evidence="10" id="KW-0456">Lyase</keyword>
<evidence type="ECO:0000313" key="13">
    <source>
        <dbReference type="EMBL" id="GFO04377.1"/>
    </source>
</evidence>
<evidence type="ECO:0000256" key="11">
    <source>
        <dbReference type="RuleBase" id="RU367085"/>
    </source>
</evidence>
<keyword evidence="14" id="KW-1185">Reference proteome</keyword>
<proteinExistence type="inferred from homology"/>
<sequence>MSLDFAINGKVRDLADLKATLRRLWFELYPRSGKSLVLDTSGFEHVMVGEFKSAGSVNGMHSWLSFYEKEQNGTLNYYGHTCSVHSNTVCAAFEWDGRIKRKASLFLRTSPAYDIAIYSLCFILYPGGMCPIVVDGTAMVIRTYSKDGHIATAFVVE</sequence>
<evidence type="ECO:0000256" key="1">
    <source>
        <dbReference type="ARBA" id="ARBA00001936"/>
    </source>
</evidence>
<evidence type="ECO:0000256" key="4">
    <source>
        <dbReference type="ARBA" id="ARBA00022722"/>
    </source>
</evidence>
<evidence type="ECO:0000256" key="10">
    <source>
        <dbReference type="ARBA" id="ARBA00023239"/>
    </source>
</evidence>
<dbReference type="GO" id="GO:0016829">
    <property type="term" value="F:lyase activity"/>
    <property type="evidence" value="ECO:0007669"/>
    <property type="project" value="UniProtKB-KW"/>
</dbReference>
<gene>
    <name evidence="13" type="ORF">PoB_003088200</name>
</gene>
<dbReference type="GO" id="GO:0004521">
    <property type="term" value="F:RNA endonuclease activity"/>
    <property type="evidence" value="ECO:0007669"/>
    <property type="project" value="UniProtKB-UniRule"/>
</dbReference>
<comment type="similarity">
    <text evidence="2 11">Belongs to the ENDOU family.</text>
</comment>
<comment type="subunit">
    <text evidence="3 11">Monomer.</text>
</comment>
<keyword evidence="4 11" id="KW-0540">Nuclease</keyword>
<evidence type="ECO:0000313" key="14">
    <source>
        <dbReference type="Proteomes" id="UP000735302"/>
    </source>
</evidence>
<dbReference type="AlphaFoldDB" id="A0AAV4ABX3"/>
<dbReference type="SUPFAM" id="SSF142877">
    <property type="entry name" value="EndoU-like"/>
    <property type="match status" value="1"/>
</dbReference>
<comment type="caution">
    <text evidence="13">The sequence shown here is derived from an EMBL/GenBank/DDBJ whole genome shotgun (WGS) entry which is preliminary data.</text>
</comment>
<dbReference type="EMBL" id="BLXT01003739">
    <property type="protein sequence ID" value="GFO04377.1"/>
    <property type="molecule type" value="Genomic_DNA"/>
</dbReference>
<evidence type="ECO:0000256" key="9">
    <source>
        <dbReference type="ARBA" id="ARBA00023211"/>
    </source>
</evidence>
<dbReference type="Proteomes" id="UP000735302">
    <property type="component" value="Unassembled WGS sequence"/>
</dbReference>
<dbReference type="InterPro" id="IPR018998">
    <property type="entry name" value="EndoU_C"/>
</dbReference>
<keyword evidence="6 11" id="KW-0255">Endonuclease</keyword>
<keyword evidence="5 11" id="KW-0479">Metal-binding</keyword>
<dbReference type="GO" id="GO:0046872">
    <property type="term" value="F:metal ion binding"/>
    <property type="evidence" value="ECO:0007669"/>
    <property type="project" value="UniProtKB-UniRule"/>
</dbReference>
<dbReference type="GO" id="GO:0003723">
    <property type="term" value="F:RNA binding"/>
    <property type="evidence" value="ECO:0007669"/>
    <property type="project" value="UniProtKB-UniRule"/>
</dbReference>
<evidence type="ECO:0000256" key="8">
    <source>
        <dbReference type="ARBA" id="ARBA00022884"/>
    </source>
</evidence>
<dbReference type="PANTHER" id="PTHR12439:SF42">
    <property type="entry name" value="ENDORIBONUCLEASE-RELATED"/>
    <property type="match status" value="1"/>
</dbReference>
<feature type="domain" description="EndoU" evidence="12">
    <location>
        <begin position="1"/>
        <end position="157"/>
    </location>
</feature>
<dbReference type="InterPro" id="IPR039787">
    <property type="entry name" value="ENDOU"/>
</dbReference>
<protein>
    <recommendedName>
        <fullName evidence="11">Uridylate-specific endoribonuclease</fullName>
        <ecNumber evidence="11">4.6.1.-</ecNumber>
    </recommendedName>
</protein>
<keyword evidence="9 11" id="KW-0464">Manganese</keyword>